<feature type="non-terminal residue" evidence="3">
    <location>
        <position position="91"/>
    </location>
</feature>
<comment type="caution">
    <text evidence="3">The sequence shown here is derived from an EMBL/GenBank/DDBJ whole genome shotgun (WGS) entry which is preliminary data.</text>
</comment>
<keyword evidence="3" id="KW-0648">Protein biosynthesis</keyword>
<dbReference type="EMBL" id="JAZHYN010000103">
    <property type="protein sequence ID" value="MEF3368155.1"/>
    <property type="molecule type" value="Genomic_DNA"/>
</dbReference>
<feature type="compositionally biased region" description="Low complexity" evidence="1">
    <location>
        <begin position="60"/>
        <end position="70"/>
    </location>
</feature>
<reference evidence="3 4" key="1">
    <citation type="submission" date="2024-02" db="EMBL/GenBank/DDBJ databases">
        <authorList>
            <person name="Grouzdev D."/>
        </authorList>
    </citation>
    <scope>NUCLEOTIDE SEQUENCE [LARGE SCALE GENOMIC DNA]</scope>
    <source>
        <strain evidence="3 4">9N</strain>
    </source>
</reference>
<evidence type="ECO:0000259" key="2">
    <source>
        <dbReference type="Pfam" id="PF08364"/>
    </source>
</evidence>
<keyword evidence="3" id="KW-0396">Initiation factor</keyword>
<evidence type="ECO:0000313" key="3">
    <source>
        <dbReference type="EMBL" id="MEF3368155.1"/>
    </source>
</evidence>
<feature type="region of interest" description="Disordered" evidence="1">
    <location>
        <begin position="1"/>
        <end position="91"/>
    </location>
</feature>
<feature type="domain" description="Initiation factor 2 associated" evidence="2">
    <location>
        <begin position="18"/>
        <end position="52"/>
    </location>
</feature>
<accession>A0ABU7XLY9</accession>
<dbReference type="RefSeq" id="WP_332083186.1">
    <property type="nucleotide sequence ID" value="NZ_JAZHYN010000103.1"/>
</dbReference>
<proteinExistence type="predicted"/>
<sequence>MSEGENSGDKTLTVAPSKTLHLKQRPSEHGMVRQSFSHGRSKVVVVEKVKRRAPGHVEPPKAATPSAAPAAAPPPQTPPKAETARPAPAAP</sequence>
<evidence type="ECO:0000256" key="1">
    <source>
        <dbReference type="SAM" id="MobiDB-lite"/>
    </source>
</evidence>
<dbReference type="Proteomes" id="UP001350748">
    <property type="component" value="Unassembled WGS sequence"/>
</dbReference>
<protein>
    <submittedName>
        <fullName evidence="3">Translation initiation factor IF-2 associated domain-containing protein</fullName>
    </submittedName>
</protein>
<name>A0ABU7XLY9_9HYPH</name>
<evidence type="ECO:0000313" key="4">
    <source>
        <dbReference type="Proteomes" id="UP001350748"/>
    </source>
</evidence>
<organism evidence="3 4">
    <name type="scientific">Methylocystis borbori</name>
    <dbReference type="NCBI Taxonomy" id="3118750"/>
    <lineage>
        <taxon>Bacteria</taxon>
        <taxon>Pseudomonadati</taxon>
        <taxon>Pseudomonadota</taxon>
        <taxon>Alphaproteobacteria</taxon>
        <taxon>Hyphomicrobiales</taxon>
        <taxon>Methylocystaceae</taxon>
        <taxon>Methylocystis</taxon>
    </lineage>
</organism>
<gene>
    <name evidence="3" type="ORF">V3H18_16590</name>
</gene>
<dbReference type="GO" id="GO:0003743">
    <property type="term" value="F:translation initiation factor activity"/>
    <property type="evidence" value="ECO:0007669"/>
    <property type="project" value="UniProtKB-KW"/>
</dbReference>
<keyword evidence="4" id="KW-1185">Reference proteome</keyword>
<dbReference type="InterPro" id="IPR013575">
    <property type="entry name" value="IF2_assoc_dom_bac"/>
</dbReference>
<dbReference type="Pfam" id="PF08364">
    <property type="entry name" value="IF2_assoc"/>
    <property type="match status" value="1"/>
</dbReference>